<dbReference type="AlphaFoldDB" id="A0A330GJQ6"/>
<evidence type="ECO:0000313" key="1">
    <source>
        <dbReference type="EMBL" id="RAZ68064.1"/>
    </source>
</evidence>
<dbReference type="RefSeq" id="WP_112780658.1">
    <property type="nucleotide sequence ID" value="NZ_CABMNQ010000015.1"/>
</dbReference>
<dbReference type="EMBL" id="QMDH01000015">
    <property type="protein sequence ID" value="RAZ68064.1"/>
    <property type="molecule type" value="Genomic_DNA"/>
</dbReference>
<gene>
    <name evidence="1" type="ORF">DP202_09820</name>
</gene>
<accession>A0A330GJQ6</accession>
<protein>
    <submittedName>
        <fullName evidence="1">AP2 domain-containing protein</fullName>
    </submittedName>
</protein>
<evidence type="ECO:0000313" key="2">
    <source>
        <dbReference type="Proteomes" id="UP000251576"/>
    </source>
</evidence>
<sequence>MTNSESDLLLESRKRRLKPRQLCYGIGKNDAEFCIQLKIDGKCFQHRGYKTWKNIIQRCYSEESILKFPTYASCSVTGEWLNFSGFFKWWKANFRDGWVVDKDLLHPGNKIYSPEHCLYVPEALNNFVISREAKRGNSTIGTAFDDRLGMYRASISLGKGRKQHLGTHKTEEEAYAAWLNAKLKLAEQFKPICDEIHPQLYDSLLTKIRSIK</sequence>
<proteinExistence type="predicted"/>
<dbReference type="Proteomes" id="UP000251576">
    <property type="component" value="Unassembled WGS sequence"/>
</dbReference>
<name>A0A330GJQ6_ENTCL</name>
<reference evidence="1 2" key="1">
    <citation type="submission" date="2018-06" db="EMBL/GenBank/DDBJ databases">
        <title>ACT-28, a chromosomally-encoded AmpC with carbapenemase activity from Enterobacter kobei.</title>
        <authorList>
            <person name="Jousset A.B."/>
            <person name="Oueslati S."/>
            <person name="Bernabeu S."/>
            <person name="Takissian J."/>
            <person name="Creton E."/>
            <person name="Vogel A."/>
            <person name="Cotellon G."/>
            <person name="Bonnin R.A."/>
            <person name="Dortet L."/>
            <person name="Naas T."/>
        </authorList>
    </citation>
    <scope>NUCLEOTIDE SEQUENCE [LARGE SCALE GENOMIC DNA]</scope>
    <source>
        <strain evidence="1 2">99B3</strain>
    </source>
</reference>
<comment type="caution">
    <text evidence="1">The sequence shown here is derived from an EMBL/GenBank/DDBJ whole genome shotgun (WGS) entry which is preliminary data.</text>
</comment>
<organism evidence="1 2">
    <name type="scientific">Enterobacter cloacae</name>
    <dbReference type="NCBI Taxonomy" id="550"/>
    <lineage>
        <taxon>Bacteria</taxon>
        <taxon>Pseudomonadati</taxon>
        <taxon>Pseudomonadota</taxon>
        <taxon>Gammaproteobacteria</taxon>
        <taxon>Enterobacterales</taxon>
        <taxon>Enterobacteriaceae</taxon>
        <taxon>Enterobacter</taxon>
        <taxon>Enterobacter cloacae complex</taxon>
    </lineage>
</organism>